<keyword evidence="2" id="KW-1133">Transmembrane helix</keyword>
<reference evidence="4 5" key="1">
    <citation type="submission" date="2021-06" db="EMBL/GenBank/DDBJ databases">
        <title>Halomicroarcula sp. a new haloarchaeum isolated from saline soil.</title>
        <authorList>
            <person name="Duran-Viseras A."/>
            <person name="Sanchez-Porro C."/>
            <person name="Ventosa A."/>
        </authorList>
    </citation>
    <scope>NUCLEOTIDE SEQUENCE [LARGE SCALE GENOMIC DNA]</scope>
    <source>
        <strain evidence="4 5">F13</strain>
    </source>
</reference>
<feature type="compositionally biased region" description="Basic and acidic residues" evidence="1">
    <location>
        <begin position="38"/>
        <end position="48"/>
    </location>
</feature>
<feature type="region of interest" description="Disordered" evidence="1">
    <location>
        <begin position="38"/>
        <end position="72"/>
    </location>
</feature>
<dbReference type="RefSeq" id="WP_220617377.1">
    <property type="nucleotide sequence ID" value="NZ_RKLR01000002.1"/>
</dbReference>
<dbReference type="Pfam" id="PF24463">
    <property type="entry name" value="DUF7577"/>
    <property type="match status" value="1"/>
</dbReference>
<proteinExistence type="predicted"/>
<sequence length="87" mass="9224">MVTPGEVYVLLVTAMALVALAVAIPVLLRIVVDGRARLGEEPPAHPDEGANPGAGGQSVDPDRPRCPHCGTENDADFVYCRECLEQL</sequence>
<accession>A0AAW4PMK4</accession>
<evidence type="ECO:0000313" key="5">
    <source>
        <dbReference type="Proteomes" id="UP001430377"/>
    </source>
</evidence>
<dbReference type="InterPro" id="IPR055999">
    <property type="entry name" value="DUF7577"/>
</dbReference>
<dbReference type="Proteomes" id="UP001430377">
    <property type="component" value="Unassembled WGS sequence"/>
</dbReference>
<evidence type="ECO:0000256" key="2">
    <source>
        <dbReference type="SAM" id="Phobius"/>
    </source>
</evidence>
<dbReference type="AlphaFoldDB" id="A0AAW4PMK4"/>
<dbReference type="EMBL" id="RKLR01000002">
    <property type="protein sequence ID" value="MBX0322375.1"/>
    <property type="molecule type" value="Genomic_DNA"/>
</dbReference>
<evidence type="ECO:0000256" key="1">
    <source>
        <dbReference type="SAM" id="MobiDB-lite"/>
    </source>
</evidence>
<evidence type="ECO:0000313" key="4">
    <source>
        <dbReference type="EMBL" id="MBX0322375.1"/>
    </source>
</evidence>
<comment type="caution">
    <text evidence="4">The sequence shown here is derived from an EMBL/GenBank/DDBJ whole genome shotgun (WGS) entry which is preliminary data.</text>
</comment>
<keyword evidence="5" id="KW-1185">Reference proteome</keyword>
<keyword evidence="2" id="KW-0472">Membrane</keyword>
<keyword evidence="2" id="KW-0812">Transmembrane</keyword>
<feature type="domain" description="DUF7577" evidence="3">
    <location>
        <begin position="64"/>
        <end position="87"/>
    </location>
</feature>
<evidence type="ECO:0000259" key="3">
    <source>
        <dbReference type="Pfam" id="PF24463"/>
    </source>
</evidence>
<protein>
    <submittedName>
        <fullName evidence="4">Zinc ribbon domain-containing protein</fullName>
    </submittedName>
</protein>
<feature type="transmembrane region" description="Helical" evidence="2">
    <location>
        <begin position="6"/>
        <end position="28"/>
    </location>
</feature>
<name>A0AAW4PMK4_9EURY</name>
<gene>
    <name evidence="4" type="ORF">EGH21_04940</name>
</gene>
<organism evidence="4 5">
    <name type="scientific">Haloarcula rubra</name>
    <dbReference type="NCBI Taxonomy" id="2487747"/>
    <lineage>
        <taxon>Archaea</taxon>
        <taxon>Methanobacteriati</taxon>
        <taxon>Methanobacteriota</taxon>
        <taxon>Stenosarchaea group</taxon>
        <taxon>Halobacteria</taxon>
        <taxon>Halobacteriales</taxon>
        <taxon>Haloarculaceae</taxon>
        <taxon>Haloarcula</taxon>
    </lineage>
</organism>